<protein>
    <submittedName>
        <fullName evidence="1">Uncharacterized protein</fullName>
    </submittedName>
</protein>
<comment type="caution">
    <text evidence="1">The sequence shown here is derived from an EMBL/GenBank/DDBJ whole genome shotgun (WGS) entry which is preliminary data.</text>
</comment>
<reference evidence="1" key="1">
    <citation type="submission" date="2024-05" db="EMBL/GenBank/DDBJ databases">
        <title>Whole genome shotgun sequence of Streptomyces hygroscopicus NBRC 113678.</title>
        <authorList>
            <person name="Komaki H."/>
            <person name="Tamura T."/>
        </authorList>
    </citation>
    <scope>NUCLEOTIDE SEQUENCE</scope>
    <source>
        <strain evidence="1">N11-34</strain>
    </source>
</reference>
<evidence type="ECO:0000313" key="2">
    <source>
        <dbReference type="Proteomes" id="UP001054854"/>
    </source>
</evidence>
<accession>A0ABQ3TYT6</accession>
<name>A0ABQ3TYT6_STRHY</name>
<dbReference type="Proteomes" id="UP001054854">
    <property type="component" value="Unassembled WGS sequence"/>
</dbReference>
<organism evidence="1 2">
    <name type="scientific">Streptomyces hygroscopicus</name>
    <dbReference type="NCBI Taxonomy" id="1912"/>
    <lineage>
        <taxon>Bacteria</taxon>
        <taxon>Bacillati</taxon>
        <taxon>Actinomycetota</taxon>
        <taxon>Actinomycetes</taxon>
        <taxon>Kitasatosporales</taxon>
        <taxon>Streptomycetaceae</taxon>
        <taxon>Streptomyces</taxon>
        <taxon>Streptomyces violaceusniger group</taxon>
    </lineage>
</organism>
<dbReference type="EMBL" id="BNEK01000003">
    <property type="protein sequence ID" value="GHJ28510.1"/>
    <property type="molecule type" value="Genomic_DNA"/>
</dbReference>
<gene>
    <name evidence="1" type="ORF">TPA0910_29430</name>
</gene>
<keyword evidence="2" id="KW-1185">Reference proteome</keyword>
<evidence type="ECO:0000313" key="1">
    <source>
        <dbReference type="EMBL" id="GHJ28510.1"/>
    </source>
</evidence>
<proteinExistence type="predicted"/>
<sequence length="98" mass="10818">MSTCVRRAPRRSWRLLGGRRFEGELHRAGGGGALAVHGRNRMSGIDERRVAALAKMPPRILREQGGVKALEEARKLVECIALMHREKPSTNPQEGGHA</sequence>